<dbReference type="Proteomes" id="UP000637239">
    <property type="component" value="Chromosome 1"/>
</dbReference>
<evidence type="ECO:0000313" key="9">
    <source>
        <dbReference type="EMBL" id="BCR89760.1"/>
    </source>
</evidence>
<accession>A0A7R7VWM9</accession>
<dbReference type="EMBL" id="AP024416">
    <property type="protein sequence ID" value="BCR84086.1"/>
    <property type="molecule type" value="Genomic_DNA"/>
</dbReference>
<dbReference type="Proteomes" id="UP000637239">
    <property type="component" value="Chromosome 8"/>
</dbReference>
<dbReference type="Proteomes" id="UP000637239">
    <property type="component" value="Chromosome 7"/>
</dbReference>
<feature type="region of interest" description="Disordered" evidence="1">
    <location>
        <begin position="351"/>
        <end position="387"/>
    </location>
</feature>
<dbReference type="EMBL" id="AP024416">
    <property type="protein sequence ID" value="BCR82876.1"/>
    <property type="molecule type" value="Genomic_DNA"/>
</dbReference>
<name>A0A7R7VWM9_ASPCH</name>
<dbReference type="AlphaFoldDB" id="A0A7R7VWM9"/>
<sequence>MTTFSAEISDHESNDQTDGNMGDNIHSGGTTTPVPQDLVAVIAGLQRQLQQMEERRIEDLRRLKEELTSPPREPLPQPTIEEIAPQPMADPVRRPRPKLTDPEVFDGRNRSLYRPFRSKLRAKLEVDKEALGNAYDRMWYAFGRLTDGAAMQVLPWMERFAKKGATESQLDGMLDQMDFIFLDRNLEEKAVRDLASLKQNNKPFTVFLTEFNRLLMEADGHNWPENTKRSYLDNALNREMNTRLETVEKKNGFEDYCRQLQQIADRMEKNQLRYSRNNKHTTSTSPAHPVNTTRASSPPQDMDWEPTTTTSARSQPRRVAKHVSREEMERRRQERRCLRCGDSTHFISHCPYDSPRNSTRMARSHIHGPELEDEEEQLREQPKLGKE</sequence>
<keyword evidence="13" id="KW-1185">Reference proteome</keyword>
<evidence type="ECO:0000313" key="7">
    <source>
        <dbReference type="EMBL" id="BCR87432.1"/>
    </source>
</evidence>
<evidence type="ECO:0000313" key="6">
    <source>
        <dbReference type="EMBL" id="BCR87281.1"/>
    </source>
</evidence>
<dbReference type="EMBL" id="AP024416">
    <property type="protein sequence ID" value="BCR84041.1"/>
    <property type="molecule type" value="Genomic_DNA"/>
</dbReference>
<proteinExistence type="predicted"/>
<evidence type="ECO:0000313" key="11">
    <source>
        <dbReference type="EMBL" id="BCR92126.1"/>
    </source>
</evidence>
<dbReference type="EMBL" id="AP024416">
    <property type="protein sequence ID" value="BCR83605.1"/>
    <property type="molecule type" value="Genomic_DNA"/>
</dbReference>
<evidence type="ECO:0000313" key="10">
    <source>
        <dbReference type="EMBL" id="BCR91196.1"/>
    </source>
</evidence>
<evidence type="ECO:0000313" key="13">
    <source>
        <dbReference type="Proteomes" id="UP000637239"/>
    </source>
</evidence>
<dbReference type="EMBL" id="AP024420">
    <property type="protein sequence ID" value="BCR89454.1"/>
    <property type="molecule type" value="Genomic_DNA"/>
</dbReference>
<dbReference type="KEGG" id="ache:ACHE_10278A"/>
<evidence type="ECO:0000313" key="3">
    <source>
        <dbReference type="EMBL" id="BCR83605.1"/>
    </source>
</evidence>
<dbReference type="Proteomes" id="UP000637239">
    <property type="component" value="Chromosome 5"/>
</dbReference>
<organism evidence="11 13">
    <name type="scientific">Aspergillus chevalieri</name>
    <name type="common">Eurotium chevalieri</name>
    <dbReference type="NCBI Taxonomy" id="182096"/>
    <lineage>
        <taxon>Eukaryota</taxon>
        <taxon>Fungi</taxon>
        <taxon>Dikarya</taxon>
        <taxon>Ascomycota</taxon>
        <taxon>Pezizomycotina</taxon>
        <taxon>Eurotiomycetes</taxon>
        <taxon>Eurotiomycetidae</taxon>
        <taxon>Eurotiales</taxon>
        <taxon>Aspergillaceae</taxon>
        <taxon>Aspergillus</taxon>
        <taxon>Aspergillus subgen. Aspergillus</taxon>
    </lineage>
</organism>
<feature type="compositionally biased region" description="Basic and acidic residues" evidence="1">
    <location>
        <begin position="378"/>
        <end position="387"/>
    </location>
</feature>
<gene>
    <name evidence="2" type="ORF">ACHE_10278A</name>
    <name evidence="3" type="ORF">ACHE_11007S</name>
    <name evidence="4" type="ORF">ACHE_11443A</name>
    <name evidence="5" type="ORF">ACHE_11488A</name>
    <name evidence="6" type="ORF">ACHE_31268S</name>
    <name evidence="7" type="ORF">ACHE_31419A</name>
    <name evidence="8" type="ORF">ACHE_50652A</name>
    <name evidence="9" type="ORF">ACHE_50958S</name>
    <name evidence="10" type="ORF">ACHE_70039S</name>
    <name evidence="11" type="ORF">ACHE_80026S</name>
    <name evidence="12" type="ORF">ACHE_80740S</name>
</gene>
<evidence type="ECO:0000313" key="8">
    <source>
        <dbReference type="EMBL" id="BCR89454.1"/>
    </source>
</evidence>
<dbReference type="EMBL" id="AP024418">
    <property type="protein sequence ID" value="BCR87281.1"/>
    <property type="molecule type" value="Genomic_DNA"/>
</dbReference>
<feature type="region of interest" description="Disordered" evidence="1">
    <location>
        <begin position="276"/>
        <end position="333"/>
    </location>
</feature>
<dbReference type="EMBL" id="AP024422">
    <property type="protein sequence ID" value="BCR91196.1"/>
    <property type="molecule type" value="Genomic_DNA"/>
</dbReference>
<evidence type="ECO:0000313" key="5">
    <source>
        <dbReference type="EMBL" id="BCR84086.1"/>
    </source>
</evidence>
<feature type="compositionally biased region" description="Basic and acidic residues" evidence="1">
    <location>
        <begin position="323"/>
        <end position="333"/>
    </location>
</feature>
<evidence type="ECO:0000313" key="2">
    <source>
        <dbReference type="EMBL" id="BCR82876.1"/>
    </source>
</evidence>
<evidence type="ECO:0000256" key="1">
    <source>
        <dbReference type="SAM" id="MobiDB-lite"/>
    </source>
</evidence>
<evidence type="ECO:0000313" key="4">
    <source>
        <dbReference type="EMBL" id="BCR84041.1"/>
    </source>
</evidence>
<dbReference type="EMBL" id="AP024420">
    <property type="protein sequence ID" value="BCR89760.1"/>
    <property type="molecule type" value="Genomic_DNA"/>
</dbReference>
<feature type="compositionally biased region" description="Polar residues" evidence="1">
    <location>
        <begin position="276"/>
        <end position="299"/>
    </location>
</feature>
<evidence type="ECO:0000313" key="12">
    <source>
        <dbReference type="EMBL" id="BCR92840.1"/>
    </source>
</evidence>
<dbReference type="EMBL" id="AP024423">
    <property type="protein sequence ID" value="BCR92126.1"/>
    <property type="molecule type" value="Genomic_DNA"/>
</dbReference>
<protein>
    <recommendedName>
        <fullName evidence="14">CCHC-type domain-containing protein</fullName>
    </recommendedName>
</protein>
<dbReference type="RefSeq" id="XP_043131398.1">
    <property type="nucleotide sequence ID" value="XM_043277497.1"/>
</dbReference>
<reference evidence="11" key="2">
    <citation type="submission" date="2021-02" db="EMBL/GenBank/DDBJ databases">
        <title>Aspergillus chevalieri M1 genome sequence.</title>
        <authorList>
            <person name="Kadooka C."/>
            <person name="Mori K."/>
            <person name="Futagami T."/>
        </authorList>
    </citation>
    <scope>NUCLEOTIDE SEQUENCE</scope>
    <source>
        <strain evidence="11">M1</strain>
    </source>
</reference>
<dbReference type="EMBL" id="AP024423">
    <property type="protein sequence ID" value="BCR92840.1"/>
    <property type="molecule type" value="Genomic_DNA"/>
</dbReference>
<evidence type="ECO:0008006" key="14">
    <source>
        <dbReference type="Google" id="ProtNLM"/>
    </source>
</evidence>
<dbReference type="Proteomes" id="UP000637239">
    <property type="component" value="Chromosome 3"/>
</dbReference>
<feature type="region of interest" description="Disordered" evidence="1">
    <location>
        <begin position="1"/>
        <end position="34"/>
    </location>
</feature>
<reference evidence="11" key="1">
    <citation type="submission" date="2021-01" db="EMBL/GenBank/DDBJ databases">
        <authorList>
            <consortium name="Aspergillus chevalieri M1 genome sequencing consortium"/>
            <person name="Kazuki M."/>
            <person name="Futagami T."/>
        </authorList>
    </citation>
    <scope>NUCLEOTIDE SEQUENCE</scope>
    <source>
        <strain evidence="11">M1</strain>
    </source>
</reference>
<dbReference type="EMBL" id="AP024418">
    <property type="protein sequence ID" value="BCR87432.1"/>
    <property type="molecule type" value="Genomic_DNA"/>
</dbReference>
<dbReference type="GeneID" id="66977235"/>